<reference evidence="1 2" key="1">
    <citation type="journal article" date="2015" name="Genome Biol.">
        <title>Comparative genomics of Steinernema reveals deeply conserved gene regulatory networks.</title>
        <authorList>
            <person name="Dillman A.R."/>
            <person name="Macchietto M."/>
            <person name="Porter C.F."/>
            <person name="Rogers A."/>
            <person name="Williams B."/>
            <person name="Antoshechkin I."/>
            <person name="Lee M.M."/>
            <person name="Goodwin Z."/>
            <person name="Lu X."/>
            <person name="Lewis E.E."/>
            <person name="Goodrich-Blair H."/>
            <person name="Stock S.P."/>
            <person name="Adams B.J."/>
            <person name="Sternberg P.W."/>
            <person name="Mortazavi A."/>
        </authorList>
    </citation>
    <scope>NUCLEOTIDE SEQUENCE [LARGE SCALE GENOMIC DNA]</scope>
    <source>
        <strain evidence="1 2">ALL</strain>
    </source>
</reference>
<accession>A0A4U5PDY4</accession>
<dbReference type="Proteomes" id="UP000298663">
    <property type="component" value="Unassembled WGS sequence"/>
</dbReference>
<sequence length="94" mass="11079">MQKDLLSGFISFAKSGWVRLYRPSKKKRFRTPVVSGKKWKPITKHHPDRYMSFSPFSHMKNGYMKEAIDFWNKVACTSAHENMIRKTLLPTLEC</sequence>
<keyword evidence="2" id="KW-1185">Reference proteome</keyword>
<name>A0A4U5PDY4_STECR</name>
<protein>
    <submittedName>
        <fullName evidence="1">Uncharacterized protein</fullName>
    </submittedName>
</protein>
<dbReference type="EMBL" id="AZBU02000002">
    <property type="protein sequence ID" value="TKR94483.1"/>
    <property type="molecule type" value="Genomic_DNA"/>
</dbReference>
<reference evidence="1 2" key="2">
    <citation type="journal article" date="2019" name="G3 (Bethesda)">
        <title>Hybrid Assembly of the Genome of the Entomopathogenic Nematode Steinernema carpocapsae Identifies the X-Chromosome.</title>
        <authorList>
            <person name="Serra L."/>
            <person name="Macchietto M."/>
            <person name="Macias-Munoz A."/>
            <person name="McGill C.J."/>
            <person name="Rodriguez I.M."/>
            <person name="Rodriguez B."/>
            <person name="Murad R."/>
            <person name="Mortazavi A."/>
        </authorList>
    </citation>
    <scope>NUCLEOTIDE SEQUENCE [LARGE SCALE GENOMIC DNA]</scope>
    <source>
        <strain evidence="1 2">ALL</strain>
    </source>
</reference>
<proteinExistence type="predicted"/>
<evidence type="ECO:0000313" key="2">
    <source>
        <dbReference type="Proteomes" id="UP000298663"/>
    </source>
</evidence>
<dbReference type="AlphaFoldDB" id="A0A4U5PDY4"/>
<evidence type="ECO:0000313" key="1">
    <source>
        <dbReference type="EMBL" id="TKR94483.1"/>
    </source>
</evidence>
<comment type="caution">
    <text evidence="1">The sequence shown here is derived from an EMBL/GenBank/DDBJ whole genome shotgun (WGS) entry which is preliminary data.</text>
</comment>
<dbReference type="Gene3D" id="3.40.50.1820">
    <property type="entry name" value="alpha/beta hydrolase"/>
    <property type="match status" value="1"/>
</dbReference>
<gene>
    <name evidence="1" type="ORF">L596_008759</name>
</gene>
<organism evidence="1 2">
    <name type="scientific">Steinernema carpocapsae</name>
    <name type="common">Entomopathogenic nematode</name>
    <dbReference type="NCBI Taxonomy" id="34508"/>
    <lineage>
        <taxon>Eukaryota</taxon>
        <taxon>Metazoa</taxon>
        <taxon>Ecdysozoa</taxon>
        <taxon>Nematoda</taxon>
        <taxon>Chromadorea</taxon>
        <taxon>Rhabditida</taxon>
        <taxon>Tylenchina</taxon>
        <taxon>Panagrolaimomorpha</taxon>
        <taxon>Strongyloidoidea</taxon>
        <taxon>Steinernematidae</taxon>
        <taxon>Steinernema</taxon>
    </lineage>
</organism>
<dbReference type="InterPro" id="IPR029058">
    <property type="entry name" value="AB_hydrolase_fold"/>
</dbReference>